<dbReference type="EMBL" id="JBFQXQ010000001">
    <property type="protein sequence ID" value="MEX3171746.1"/>
    <property type="molecule type" value="Genomic_DNA"/>
</dbReference>
<gene>
    <name evidence="1" type="ORF">AB4M04_06585</name>
    <name evidence="2" type="ORF">NCTC11544_05735</name>
</gene>
<dbReference type="GeneID" id="74950381"/>
<evidence type="ECO:0000313" key="3">
    <source>
        <dbReference type="Proteomes" id="UP000255529"/>
    </source>
</evidence>
<keyword evidence="4" id="KW-1185">Reference proteome</keyword>
<proteinExistence type="predicted"/>
<accession>A0A2X2HTB8</accession>
<dbReference type="Proteomes" id="UP001558101">
    <property type="component" value="Unassembled WGS sequence"/>
</dbReference>
<protein>
    <submittedName>
        <fullName evidence="2">Uncharacterized protein</fullName>
    </submittedName>
</protein>
<dbReference type="Proteomes" id="UP000255529">
    <property type="component" value="Unassembled WGS sequence"/>
</dbReference>
<dbReference type="AlphaFoldDB" id="A0A2X2HTB8"/>
<dbReference type="RefSeq" id="WP_012006479.1">
    <property type="nucleotide sequence ID" value="NZ_CAMIRA010000001.1"/>
</dbReference>
<name>A0A2X2HTB8_9GAMM</name>
<organism evidence="2 3">
    <name type="scientific">Serratia quinivorans</name>
    <dbReference type="NCBI Taxonomy" id="137545"/>
    <lineage>
        <taxon>Bacteria</taxon>
        <taxon>Pseudomonadati</taxon>
        <taxon>Pseudomonadota</taxon>
        <taxon>Gammaproteobacteria</taxon>
        <taxon>Enterobacterales</taxon>
        <taxon>Yersiniaceae</taxon>
        <taxon>Serratia</taxon>
    </lineage>
</organism>
<reference evidence="2 3" key="1">
    <citation type="submission" date="2018-06" db="EMBL/GenBank/DDBJ databases">
        <authorList>
            <consortium name="Pathogen Informatics"/>
            <person name="Doyle S."/>
        </authorList>
    </citation>
    <scope>NUCLEOTIDE SEQUENCE [LARGE SCALE GENOMIC DNA]</scope>
    <source>
        <strain evidence="2 3">NCTC11544</strain>
    </source>
</reference>
<evidence type="ECO:0000313" key="4">
    <source>
        <dbReference type="Proteomes" id="UP001558101"/>
    </source>
</evidence>
<reference evidence="1 4" key="2">
    <citation type="submission" date="2024-07" db="EMBL/GenBank/DDBJ databases">
        <title>Genomes of novel Serratia strains from suburban soil.</title>
        <authorList>
            <person name="Markert E.X."/>
            <person name="Severe K."/>
            <person name="Severe L."/>
            <person name="Twing K.I."/>
            <person name="Ward L.M."/>
        </authorList>
    </citation>
    <scope>NUCLEOTIDE SEQUENCE [LARGE SCALE GENOMIC DNA]</scope>
    <source>
        <strain evidence="1 4">3C-UT</strain>
    </source>
</reference>
<sequence length="69" mass="7586">MLEQYYPTTMSSKPITDEQHKRLVAVQAALELIKATLSDTNDGNGVDFQLKAAEKHIGPMADAIQEALK</sequence>
<dbReference type="EMBL" id="UGYN01000002">
    <property type="protein sequence ID" value="SUI93282.1"/>
    <property type="molecule type" value="Genomic_DNA"/>
</dbReference>
<evidence type="ECO:0000313" key="1">
    <source>
        <dbReference type="EMBL" id="MEX3171746.1"/>
    </source>
</evidence>
<evidence type="ECO:0000313" key="2">
    <source>
        <dbReference type="EMBL" id="SUI93282.1"/>
    </source>
</evidence>